<sequence>MVGAMSLRILVIDDERSVGVTLRDMLETLGHTVVAVQNATDALVKARSKNFDVAIVDVNLGPGIDGISLTRELRHRFGLRAVIISGFLQGTLKDFASEAADAVLAKPFVSSQMEEALARIPLRRDLSAGVPPADAPPYRRAARSAR</sequence>
<evidence type="ECO:0000256" key="3">
    <source>
        <dbReference type="SAM" id="MobiDB-lite"/>
    </source>
</evidence>
<dbReference type="InterPro" id="IPR050595">
    <property type="entry name" value="Bact_response_regulator"/>
</dbReference>
<dbReference type="PANTHER" id="PTHR44591">
    <property type="entry name" value="STRESS RESPONSE REGULATOR PROTEIN 1"/>
    <property type="match status" value="1"/>
</dbReference>
<keyword evidence="6" id="KW-1185">Reference proteome</keyword>
<dbReference type="InterPro" id="IPR001789">
    <property type="entry name" value="Sig_transdc_resp-reg_receiver"/>
</dbReference>
<evidence type="ECO:0000259" key="4">
    <source>
        <dbReference type="PROSITE" id="PS50110"/>
    </source>
</evidence>
<evidence type="ECO:0000313" key="6">
    <source>
        <dbReference type="Proteomes" id="UP000681075"/>
    </source>
</evidence>
<feature type="modified residue" description="4-aspartylphosphate" evidence="2">
    <location>
        <position position="57"/>
    </location>
</feature>
<evidence type="ECO:0000256" key="1">
    <source>
        <dbReference type="ARBA" id="ARBA00022553"/>
    </source>
</evidence>
<evidence type="ECO:0000313" key="5">
    <source>
        <dbReference type="EMBL" id="GIL41856.1"/>
    </source>
</evidence>
<reference evidence="5" key="1">
    <citation type="submission" date="2021-02" db="EMBL/GenBank/DDBJ databases">
        <title>Genome sequence of Rhodospirillales sp. strain TMPK1 isolated from soil.</title>
        <authorList>
            <person name="Nakai R."/>
            <person name="Kusada H."/>
            <person name="Tamaki H."/>
        </authorList>
    </citation>
    <scope>NUCLEOTIDE SEQUENCE</scope>
    <source>
        <strain evidence="5">TMPK1</strain>
    </source>
</reference>
<dbReference type="Gene3D" id="3.40.50.2300">
    <property type="match status" value="1"/>
</dbReference>
<organism evidence="5 6">
    <name type="scientific">Roseiterribacter gracilis</name>
    <dbReference type="NCBI Taxonomy" id="2812848"/>
    <lineage>
        <taxon>Bacteria</taxon>
        <taxon>Pseudomonadati</taxon>
        <taxon>Pseudomonadota</taxon>
        <taxon>Alphaproteobacteria</taxon>
        <taxon>Rhodospirillales</taxon>
        <taxon>Roseiterribacteraceae</taxon>
        <taxon>Roseiterribacter</taxon>
    </lineage>
</organism>
<feature type="region of interest" description="Disordered" evidence="3">
    <location>
        <begin position="127"/>
        <end position="146"/>
    </location>
</feature>
<dbReference type="Pfam" id="PF00072">
    <property type="entry name" value="Response_reg"/>
    <property type="match status" value="1"/>
</dbReference>
<comment type="caution">
    <text evidence="5">The sequence shown here is derived from an EMBL/GenBank/DDBJ whole genome shotgun (WGS) entry which is preliminary data.</text>
</comment>
<dbReference type="EMBL" id="BOPV01000001">
    <property type="protein sequence ID" value="GIL41856.1"/>
    <property type="molecule type" value="Genomic_DNA"/>
</dbReference>
<dbReference type="AlphaFoldDB" id="A0A8S8XL10"/>
<proteinExistence type="predicted"/>
<gene>
    <name evidence="5" type="ORF">TMPK1_40930</name>
</gene>
<dbReference type="GO" id="GO:0000160">
    <property type="term" value="P:phosphorelay signal transduction system"/>
    <property type="evidence" value="ECO:0007669"/>
    <property type="project" value="InterPro"/>
</dbReference>
<dbReference type="InterPro" id="IPR011006">
    <property type="entry name" value="CheY-like_superfamily"/>
</dbReference>
<name>A0A8S8XL10_9PROT</name>
<dbReference type="CDD" id="cd17546">
    <property type="entry name" value="REC_hyHK_CKI1_RcsC-like"/>
    <property type="match status" value="1"/>
</dbReference>
<dbReference type="Proteomes" id="UP000681075">
    <property type="component" value="Unassembled WGS sequence"/>
</dbReference>
<feature type="domain" description="Response regulatory" evidence="4">
    <location>
        <begin position="8"/>
        <end position="121"/>
    </location>
</feature>
<protein>
    <recommendedName>
        <fullName evidence="4">Response regulatory domain-containing protein</fullName>
    </recommendedName>
</protein>
<accession>A0A8S8XL10</accession>
<dbReference type="SMART" id="SM00448">
    <property type="entry name" value="REC"/>
    <property type="match status" value="1"/>
</dbReference>
<keyword evidence="1 2" id="KW-0597">Phosphoprotein</keyword>
<dbReference type="PROSITE" id="PS50110">
    <property type="entry name" value="RESPONSE_REGULATORY"/>
    <property type="match status" value="1"/>
</dbReference>
<dbReference type="SUPFAM" id="SSF52172">
    <property type="entry name" value="CheY-like"/>
    <property type="match status" value="1"/>
</dbReference>
<evidence type="ECO:0000256" key="2">
    <source>
        <dbReference type="PROSITE-ProRule" id="PRU00169"/>
    </source>
</evidence>
<dbReference type="PANTHER" id="PTHR44591:SF21">
    <property type="entry name" value="TWO-COMPONENT RESPONSE REGULATOR"/>
    <property type="match status" value="1"/>
</dbReference>